<dbReference type="SUPFAM" id="SSF50129">
    <property type="entry name" value="GroES-like"/>
    <property type="match status" value="1"/>
</dbReference>
<comment type="caution">
    <text evidence="2">The sequence shown here is derived from an EMBL/GenBank/DDBJ whole genome shotgun (WGS) entry which is preliminary data.</text>
</comment>
<dbReference type="SUPFAM" id="SSF54637">
    <property type="entry name" value="Thioesterase/thiol ester dehydrase-isomerase"/>
    <property type="match status" value="1"/>
</dbReference>
<dbReference type="EMBL" id="BMKK01000005">
    <property type="protein sequence ID" value="GGD62098.1"/>
    <property type="molecule type" value="Genomic_DNA"/>
</dbReference>
<dbReference type="PANTHER" id="PTHR43677:SF4">
    <property type="entry name" value="QUINONE OXIDOREDUCTASE-LIKE PROTEIN 2"/>
    <property type="match status" value="1"/>
</dbReference>
<dbReference type="Pfam" id="PF00107">
    <property type="entry name" value="ADH_zinc_N"/>
    <property type="match status" value="1"/>
</dbReference>
<dbReference type="InterPro" id="IPR051397">
    <property type="entry name" value="Zn-ADH-like_protein"/>
</dbReference>
<proteinExistence type="predicted"/>
<dbReference type="RefSeq" id="WP_188766701.1">
    <property type="nucleotide sequence ID" value="NZ_BMKK01000005.1"/>
</dbReference>
<sequence length="509" mass="55282">MKALLCKEFGMPDTLVLEDLPALKAEAGKVVISIKACSVNFPDTLIIRNLYQFKPALPFSPGGEVSGIVKEVGEGVKHLKVGDKVFAMTGWGGMAEEVLVDARRVFPMLPKMDFVTAASVMYNYGTSYHTLKDRAELKTGETLLVLGAAGGVGLAAVELGKLMGATVIAAASSDEKLAICREKGADFTINYTSEDLREKIKSITEGKGVDVIYDAVGDKYAEPALRSIAWKGRYLVVGFAAGEIPKIALNLALLKGCAIVGVFWGQFAEKEPAQNFKNIQELAGYFMKGNLRPHIHKLYSLAEAADSLNDLMNRKVVGKAVVVMSDDVQMPSYSPSPTLPDREGAILKTENPKIEQSGTLIFKDLAALKNHIGNPLGTSDWQTLTQDKINAFAAATLDDQWIHVDEEKAKLSPFGKTIAHGFLSLSFSPKFMYEMFKVESAKMGLNYGTNKVRFISPVPVGSRVRMKATLKDVEDMQPNGAKLIIDAVFELEGSEKPACVAELLSVVYE</sequence>
<dbReference type="GO" id="GO:0016491">
    <property type="term" value="F:oxidoreductase activity"/>
    <property type="evidence" value="ECO:0007669"/>
    <property type="project" value="InterPro"/>
</dbReference>
<name>A0A916YV63_9BACT</name>
<dbReference type="Gene3D" id="3.40.50.720">
    <property type="entry name" value="NAD(P)-binding Rossmann-like Domain"/>
    <property type="match status" value="1"/>
</dbReference>
<dbReference type="InterPro" id="IPR020843">
    <property type="entry name" value="ER"/>
</dbReference>
<dbReference type="PANTHER" id="PTHR43677">
    <property type="entry name" value="SHORT-CHAIN DEHYDROGENASE/REDUCTASE"/>
    <property type="match status" value="1"/>
</dbReference>
<dbReference type="InterPro" id="IPR029069">
    <property type="entry name" value="HotDog_dom_sf"/>
</dbReference>
<dbReference type="InterPro" id="IPR002539">
    <property type="entry name" value="MaoC-like_dom"/>
</dbReference>
<evidence type="ECO:0000313" key="2">
    <source>
        <dbReference type="EMBL" id="GGD62098.1"/>
    </source>
</evidence>
<gene>
    <name evidence="2" type="ORF">GCM10011514_27700</name>
</gene>
<dbReference type="InterPro" id="IPR013154">
    <property type="entry name" value="ADH-like_N"/>
</dbReference>
<dbReference type="SUPFAM" id="SSF51735">
    <property type="entry name" value="NAD(P)-binding Rossmann-fold domains"/>
    <property type="match status" value="1"/>
</dbReference>
<dbReference type="Pfam" id="PF01575">
    <property type="entry name" value="MaoC_dehydratas"/>
    <property type="match status" value="1"/>
</dbReference>
<protein>
    <recommendedName>
        <fullName evidence="1">Enoyl reductase (ER) domain-containing protein</fullName>
    </recommendedName>
</protein>
<evidence type="ECO:0000259" key="1">
    <source>
        <dbReference type="SMART" id="SM00829"/>
    </source>
</evidence>
<dbReference type="Proteomes" id="UP000609064">
    <property type="component" value="Unassembled WGS sequence"/>
</dbReference>
<dbReference type="InterPro" id="IPR013149">
    <property type="entry name" value="ADH-like_C"/>
</dbReference>
<reference evidence="2" key="1">
    <citation type="journal article" date="2014" name="Int. J. Syst. Evol. Microbiol.">
        <title>Complete genome sequence of Corynebacterium casei LMG S-19264T (=DSM 44701T), isolated from a smear-ripened cheese.</title>
        <authorList>
            <consortium name="US DOE Joint Genome Institute (JGI-PGF)"/>
            <person name="Walter F."/>
            <person name="Albersmeier A."/>
            <person name="Kalinowski J."/>
            <person name="Ruckert C."/>
        </authorList>
    </citation>
    <scope>NUCLEOTIDE SEQUENCE</scope>
    <source>
        <strain evidence="2">CGMCC 1.15958</strain>
    </source>
</reference>
<dbReference type="Gene3D" id="3.10.129.10">
    <property type="entry name" value="Hotdog Thioesterase"/>
    <property type="match status" value="1"/>
</dbReference>
<feature type="domain" description="Enoyl reductase (ER)" evidence="1">
    <location>
        <begin position="10"/>
        <end position="322"/>
    </location>
</feature>
<dbReference type="InterPro" id="IPR039375">
    <property type="entry name" value="NodN-like"/>
</dbReference>
<organism evidence="2 3">
    <name type="scientific">Emticicia aquatilis</name>
    <dbReference type="NCBI Taxonomy" id="1537369"/>
    <lineage>
        <taxon>Bacteria</taxon>
        <taxon>Pseudomonadati</taxon>
        <taxon>Bacteroidota</taxon>
        <taxon>Cytophagia</taxon>
        <taxon>Cytophagales</taxon>
        <taxon>Leadbetterellaceae</taxon>
        <taxon>Emticicia</taxon>
    </lineage>
</organism>
<keyword evidence="3" id="KW-1185">Reference proteome</keyword>
<dbReference type="Gene3D" id="3.90.180.10">
    <property type="entry name" value="Medium-chain alcohol dehydrogenases, catalytic domain"/>
    <property type="match status" value="1"/>
</dbReference>
<dbReference type="AlphaFoldDB" id="A0A916YV63"/>
<evidence type="ECO:0000313" key="3">
    <source>
        <dbReference type="Proteomes" id="UP000609064"/>
    </source>
</evidence>
<dbReference type="InterPro" id="IPR011032">
    <property type="entry name" value="GroES-like_sf"/>
</dbReference>
<dbReference type="Pfam" id="PF08240">
    <property type="entry name" value="ADH_N"/>
    <property type="match status" value="1"/>
</dbReference>
<dbReference type="CDD" id="cd03450">
    <property type="entry name" value="NodN"/>
    <property type="match status" value="1"/>
</dbReference>
<dbReference type="SMART" id="SM00829">
    <property type="entry name" value="PKS_ER"/>
    <property type="match status" value="1"/>
</dbReference>
<reference evidence="2" key="2">
    <citation type="submission" date="2020-09" db="EMBL/GenBank/DDBJ databases">
        <authorList>
            <person name="Sun Q."/>
            <person name="Zhou Y."/>
        </authorList>
    </citation>
    <scope>NUCLEOTIDE SEQUENCE</scope>
    <source>
        <strain evidence="2">CGMCC 1.15958</strain>
    </source>
</reference>
<dbReference type="InterPro" id="IPR036291">
    <property type="entry name" value="NAD(P)-bd_dom_sf"/>
</dbReference>
<dbReference type="CDD" id="cd08241">
    <property type="entry name" value="QOR1"/>
    <property type="match status" value="1"/>
</dbReference>
<accession>A0A916YV63</accession>